<sequence>MFQFDKNIENSNSGVKMGFLIMSRVSSANPYKEEETAEFISVLRNKFGRLDRKELKKLNPIGTYAAYYKKFGYSYPVLAQLESVVQGKKSLDAESALLQVMFISELDSMLLTAGHDLAELQLPLLLKSATGAESYQSISGKEVKTVNGDLMLCDSIGTISSILRGPDYRSRITASTSDVLFSTYAPPGIDESYIKAHLEKLESRIKALSPSATTKLLQVFITSNIPTG</sequence>
<name>A0A6P1TSL2_9FIRM</name>
<dbReference type="Proteomes" id="UP000464314">
    <property type="component" value="Chromosome"/>
</dbReference>
<dbReference type="RefSeq" id="WP_161840285.1">
    <property type="nucleotide sequence ID" value="NZ_CP048000.1"/>
</dbReference>
<evidence type="ECO:0008006" key="3">
    <source>
        <dbReference type="Google" id="ProtNLM"/>
    </source>
</evidence>
<gene>
    <name evidence="1" type="ORF">Ana3638_24080</name>
</gene>
<reference evidence="1 2" key="1">
    <citation type="submission" date="2020-01" db="EMBL/GenBank/DDBJ databases">
        <title>Genome analysis of Anaerocolumna sp. CBA3638.</title>
        <authorList>
            <person name="Kim J."/>
            <person name="Roh S.W."/>
        </authorList>
    </citation>
    <scope>NUCLEOTIDE SEQUENCE [LARGE SCALE GENOMIC DNA]</scope>
    <source>
        <strain evidence="1 2">CBA3638</strain>
    </source>
</reference>
<dbReference type="EMBL" id="CP048000">
    <property type="protein sequence ID" value="QHQ63473.1"/>
    <property type="molecule type" value="Genomic_DNA"/>
</dbReference>
<accession>A0A6P1TSL2</accession>
<keyword evidence="2" id="KW-1185">Reference proteome</keyword>
<proteinExistence type="predicted"/>
<organism evidence="1 2">
    <name type="scientific">Anaerocolumna sedimenticola</name>
    <dbReference type="NCBI Taxonomy" id="2696063"/>
    <lineage>
        <taxon>Bacteria</taxon>
        <taxon>Bacillati</taxon>
        <taxon>Bacillota</taxon>
        <taxon>Clostridia</taxon>
        <taxon>Lachnospirales</taxon>
        <taxon>Lachnospiraceae</taxon>
        <taxon>Anaerocolumna</taxon>
    </lineage>
</organism>
<dbReference type="SUPFAM" id="SSF56037">
    <property type="entry name" value="PheT/TilS domain"/>
    <property type="match status" value="1"/>
</dbReference>
<evidence type="ECO:0000313" key="1">
    <source>
        <dbReference type="EMBL" id="QHQ63473.1"/>
    </source>
</evidence>
<evidence type="ECO:0000313" key="2">
    <source>
        <dbReference type="Proteomes" id="UP000464314"/>
    </source>
</evidence>
<protein>
    <recommendedName>
        <fullName evidence="3">B3/B4 tRNA-binding domain-containing protein</fullName>
    </recommendedName>
</protein>
<dbReference type="KEGG" id="anr:Ana3638_24080"/>
<dbReference type="AlphaFoldDB" id="A0A6P1TSL2"/>